<dbReference type="InterPro" id="IPR052587">
    <property type="entry name" value="TELO2-interacting_protein_1"/>
</dbReference>
<dbReference type="OrthoDB" id="49511at2759"/>
<sequence>MPSLHKSEMSGTLRQATFQQLRPICSVLLQHRTSPEQLLSGLTNLHSQLGSIDAKGLKGCWDYVMFPLMLIVDSIGPIRSQHKGTGLSPADLDGGNHVDVPVPAARSDRVAEAALGCLQLMLERCECTDLDQRMEIMQRMMPMLVMLTQKDKGSPKRGSEKVMSLMHEELTVLVLDCIGALFPAHNDESDKAIVMKGVEVVDMLVGDSVVVPGSSDPPAAVDSVVVPGSSDPPAAVDSVVVPGSSDPPAAEAFLPAAGFMIHTCLEVAESQLLSTKASPKVRLSALRALKSVVEGLGAGGDRLAFFLPGLASGLAKHLMPSASGSWTGQGAATGTGINSACLVSALQCLMYAVHTTLGDDHALLLLHRDHLVQPHGVNPQEQIIPLLQGKEEPLYTASTRNAGSTKERSLQVERTSSWIRESGHRISGLLARVLPPLCTHPNTTVRRVVAEGAVRLLQCCCSGGSSSALGESGSRLMLETVLTLSLDDWRQVQQPCLQFMDGRSKGELASSDNLDGSVTSFQKLLEDLLSDLPKAVRRGEEKALIASRRLAGAMMMAGE</sequence>
<dbReference type="Proteomes" id="UP000232323">
    <property type="component" value="Unassembled WGS sequence"/>
</dbReference>
<dbReference type="PANTHER" id="PTHR18460:SF3">
    <property type="entry name" value="TELO2-INTERACTING PROTEIN 1 HOMOLOG"/>
    <property type="match status" value="1"/>
</dbReference>
<dbReference type="EMBL" id="BEGY01000093">
    <property type="protein sequence ID" value="GAX83179.1"/>
    <property type="molecule type" value="Genomic_DNA"/>
</dbReference>
<comment type="caution">
    <text evidence="2">The sequence shown here is derived from an EMBL/GenBank/DDBJ whole genome shotgun (WGS) entry which is preliminary data.</text>
</comment>
<reference evidence="2 3" key="1">
    <citation type="submission" date="2017-08" db="EMBL/GenBank/DDBJ databases">
        <title>Acidophilic green algal genome provides insights into adaptation to an acidic environment.</title>
        <authorList>
            <person name="Hirooka S."/>
            <person name="Hirose Y."/>
            <person name="Kanesaki Y."/>
            <person name="Higuchi S."/>
            <person name="Fujiwara T."/>
            <person name="Onuma R."/>
            <person name="Era A."/>
            <person name="Ohbayashi R."/>
            <person name="Uzuka A."/>
            <person name="Nozaki H."/>
            <person name="Yoshikawa H."/>
            <person name="Miyagishima S.Y."/>
        </authorList>
    </citation>
    <scope>NUCLEOTIDE SEQUENCE [LARGE SCALE GENOMIC DNA]</scope>
    <source>
        <strain evidence="2 3">NIES-2499</strain>
    </source>
</reference>
<dbReference type="PANTHER" id="PTHR18460">
    <property type="entry name" value="TEL2 INTERACTING PROTEIN 1 TTI1 FAMILY MEMBER"/>
    <property type="match status" value="1"/>
</dbReference>
<keyword evidence="3" id="KW-1185">Reference proteome</keyword>
<dbReference type="STRING" id="1157962.A0A250XJS8"/>
<accession>A0A250XJS8</accession>
<feature type="domain" description="TTI1 N-terminal TPR" evidence="1">
    <location>
        <begin position="251"/>
        <end position="487"/>
    </location>
</feature>
<dbReference type="GO" id="GO:0005737">
    <property type="term" value="C:cytoplasm"/>
    <property type="evidence" value="ECO:0007669"/>
    <property type="project" value="TreeGrafter"/>
</dbReference>
<dbReference type="SUPFAM" id="SSF48371">
    <property type="entry name" value="ARM repeat"/>
    <property type="match status" value="1"/>
</dbReference>
<evidence type="ECO:0000313" key="3">
    <source>
        <dbReference type="Proteomes" id="UP000232323"/>
    </source>
</evidence>
<name>A0A250XJS8_9CHLO</name>
<evidence type="ECO:0000259" key="1">
    <source>
        <dbReference type="Pfam" id="PF24173"/>
    </source>
</evidence>
<dbReference type="Pfam" id="PF24173">
    <property type="entry name" value="TPR_TTI1_N"/>
    <property type="match status" value="1"/>
</dbReference>
<dbReference type="InterPro" id="IPR016024">
    <property type="entry name" value="ARM-type_fold"/>
</dbReference>
<dbReference type="InterPro" id="IPR057566">
    <property type="entry name" value="TPR_TTI1_N"/>
</dbReference>
<proteinExistence type="predicted"/>
<dbReference type="AlphaFoldDB" id="A0A250XJS8"/>
<evidence type="ECO:0000313" key="2">
    <source>
        <dbReference type="EMBL" id="GAX83179.1"/>
    </source>
</evidence>
<gene>
    <name evidence="2" type="ORF">CEUSTIGMA_g10605.t1</name>
</gene>
<organism evidence="2 3">
    <name type="scientific">Chlamydomonas eustigma</name>
    <dbReference type="NCBI Taxonomy" id="1157962"/>
    <lineage>
        <taxon>Eukaryota</taxon>
        <taxon>Viridiplantae</taxon>
        <taxon>Chlorophyta</taxon>
        <taxon>core chlorophytes</taxon>
        <taxon>Chlorophyceae</taxon>
        <taxon>CS clade</taxon>
        <taxon>Chlamydomonadales</taxon>
        <taxon>Chlamydomonadaceae</taxon>
        <taxon>Chlamydomonas</taxon>
    </lineage>
</organism>
<protein>
    <recommendedName>
        <fullName evidence="1">TTI1 N-terminal TPR domain-containing protein</fullName>
    </recommendedName>
</protein>